<dbReference type="InterPro" id="IPR011053">
    <property type="entry name" value="Single_hybrid_motif"/>
</dbReference>
<keyword evidence="8" id="KW-1185">Reference proteome</keyword>
<evidence type="ECO:0000259" key="6">
    <source>
        <dbReference type="PROSITE" id="PS50968"/>
    </source>
</evidence>
<dbReference type="CDD" id="cd06848">
    <property type="entry name" value="GCS_H"/>
    <property type="match status" value="1"/>
</dbReference>
<dbReference type="HAMAP" id="MF_00272">
    <property type="entry name" value="GcvH"/>
    <property type="match status" value="1"/>
</dbReference>
<dbReference type="NCBIfam" id="TIGR00527">
    <property type="entry name" value="gcvH"/>
    <property type="match status" value="1"/>
</dbReference>
<dbReference type="AlphaFoldDB" id="J0N4T9"/>
<feature type="region of interest" description="Disordered" evidence="5">
    <location>
        <begin position="127"/>
        <end position="147"/>
    </location>
</feature>
<dbReference type="PATRIC" id="fig|1125718.3.peg.2205"/>
<evidence type="ECO:0000313" key="7">
    <source>
        <dbReference type="EMBL" id="EJF39447.1"/>
    </source>
</evidence>
<dbReference type="GO" id="GO:0005960">
    <property type="term" value="C:glycine cleavage complex"/>
    <property type="evidence" value="ECO:0007669"/>
    <property type="project" value="InterPro"/>
</dbReference>
<dbReference type="PROSITE" id="PS00189">
    <property type="entry name" value="LIPOYL"/>
    <property type="match status" value="1"/>
</dbReference>
<feature type="domain" description="Lipoyl-binding" evidence="6">
    <location>
        <begin position="25"/>
        <end position="107"/>
    </location>
</feature>
<feature type="modified residue" description="N6-lipoyllysine" evidence="3 4">
    <location>
        <position position="66"/>
    </location>
</feature>
<comment type="cofactor">
    <cofactor evidence="3">
        <name>(R)-lipoate</name>
        <dbReference type="ChEBI" id="CHEBI:83088"/>
    </cofactor>
    <text evidence="3">Binds 1 lipoyl cofactor covalently.</text>
</comment>
<comment type="caution">
    <text evidence="7">The sequence shown here is derived from an EMBL/GenBank/DDBJ whole genome shotgun (WGS) entry which is preliminary data.</text>
</comment>
<dbReference type="eggNOG" id="COG0509">
    <property type="taxonomic scope" value="Bacteria"/>
</dbReference>
<comment type="subunit">
    <text evidence="3">The glycine cleavage system is composed of four proteins: P, T, L and H.</text>
</comment>
<dbReference type="PROSITE" id="PS50968">
    <property type="entry name" value="BIOTINYL_LIPOYL"/>
    <property type="match status" value="1"/>
</dbReference>
<dbReference type="PANTHER" id="PTHR11715:SF3">
    <property type="entry name" value="GLYCINE CLEAVAGE SYSTEM H PROTEIN-RELATED"/>
    <property type="match status" value="1"/>
</dbReference>
<dbReference type="InterPro" id="IPR002930">
    <property type="entry name" value="GCV_H"/>
</dbReference>
<dbReference type="GO" id="GO:0009249">
    <property type="term" value="P:protein lipoylation"/>
    <property type="evidence" value="ECO:0007669"/>
    <property type="project" value="TreeGrafter"/>
</dbReference>
<dbReference type="PANTHER" id="PTHR11715">
    <property type="entry name" value="GLYCINE CLEAVAGE SYSTEM H PROTEIN"/>
    <property type="match status" value="1"/>
</dbReference>
<evidence type="ECO:0000256" key="5">
    <source>
        <dbReference type="SAM" id="MobiDB-lite"/>
    </source>
</evidence>
<dbReference type="Pfam" id="PF01597">
    <property type="entry name" value="GCV_H"/>
    <property type="match status" value="1"/>
</dbReference>
<accession>J0N4T9</accession>
<dbReference type="Proteomes" id="UP000002941">
    <property type="component" value="Unassembled WGS sequence"/>
</dbReference>
<evidence type="ECO:0000313" key="8">
    <source>
        <dbReference type="Proteomes" id="UP000002941"/>
    </source>
</evidence>
<dbReference type="SUPFAM" id="SSF51230">
    <property type="entry name" value="Single hybrid motif"/>
    <property type="match status" value="1"/>
</dbReference>
<dbReference type="NCBIfam" id="NF002270">
    <property type="entry name" value="PRK01202.1"/>
    <property type="match status" value="1"/>
</dbReference>
<dbReference type="Gene3D" id="2.40.50.100">
    <property type="match status" value="1"/>
</dbReference>
<dbReference type="InterPro" id="IPR003016">
    <property type="entry name" value="2-oxoA_DH_lipoyl-BS"/>
</dbReference>
<dbReference type="OrthoDB" id="9796712at2"/>
<evidence type="ECO:0000256" key="1">
    <source>
        <dbReference type="ARBA" id="ARBA00009249"/>
    </source>
</evidence>
<evidence type="ECO:0000256" key="2">
    <source>
        <dbReference type="ARBA" id="ARBA00022823"/>
    </source>
</evidence>
<comment type="function">
    <text evidence="3">The glycine cleavage system catalyzes the degradation of glycine. The H protein shuttles the methylamine group of glycine from the P protein to the T protein.</text>
</comment>
<dbReference type="RefSeq" id="WP_008732676.1">
    <property type="nucleotide sequence ID" value="NZ_AKFT01000177.1"/>
</dbReference>
<protein>
    <recommendedName>
        <fullName evidence="3">Glycine cleavage system H protein</fullName>
    </recommendedName>
</protein>
<dbReference type="InterPro" id="IPR033753">
    <property type="entry name" value="GCV_H/Fam206"/>
</dbReference>
<dbReference type="GO" id="GO:0005829">
    <property type="term" value="C:cytosol"/>
    <property type="evidence" value="ECO:0007669"/>
    <property type="project" value="TreeGrafter"/>
</dbReference>
<sequence length="147" mass="15623">MPRQPIRAHLRYSIEHEWIDTSATPSRIGITAVAADALGEVVFVDLPEVGAAVQAGEVCGELESTKAVSDLYSPVTGTVVSLNEAAVDDPSVISADPYGEGWLLAVEVTGEGELLSPQEYAERFDADIVEGAEGTEDTEDTEDTTDR</sequence>
<dbReference type="InterPro" id="IPR017453">
    <property type="entry name" value="GCV_H_sub"/>
</dbReference>
<keyword evidence="2 3" id="KW-0450">Lipoyl</keyword>
<comment type="similarity">
    <text evidence="1 3">Belongs to the GcvH family.</text>
</comment>
<reference evidence="7 8" key="1">
    <citation type="submission" date="2012-05" db="EMBL/GenBank/DDBJ databases">
        <authorList>
            <person name="Harkins D.M."/>
            <person name="Madupu R."/>
            <person name="Durkin A.S."/>
            <person name="Torralba M."/>
            <person name="Methe B."/>
            <person name="Sutton G.G."/>
            <person name="Nelson K.E."/>
        </authorList>
    </citation>
    <scope>NUCLEOTIDE SEQUENCE [LARGE SCALE GENOMIC DNA]</scope>
    <source>
        <strain evidence="7 8">F0489</strain>
    </source>
</reference>
<proteinExistence type="inferred from homology"/>
<gene>
    <name evidence="3 7" type="primary">gcvH</name>
    <name evidence="7" type="ORF">HMPREF1318_0037</name>
</gene>
<dbReference type="InterPro" id="IPR000089">
    <property type="entry name" value="Biotin_lipoyl"/>
</dbReference>
<organism evidence="7 8">
    <name type="scientific">Actinomyces massiliensis F0489</name>
    <dbReference type="NCBI Taxonomy" id="1125718"/>
    <lineage>
        <taxon>Bacteria</taxon>
        <taxon>Bacillati</taxon>
        <taxon>Actinomycetota</taxon>
        <taxon>Actinomycetes</taxon>
        <taxon>Actinomycetales</taxon>
        <taxon>Actinomycetaceae</taxon>
        <taxon>Actinomyces</taxon>
    </lineage>
</organism>
<evidence type="ECO:0000256" key="3">
    <source>
        <dbReference type="HAMAP-Rule" id="MF_00272"/>
    </source>
</evidence>
<evidence type="ECO:0000256" key="4">
    <source>
        <dbReference type="PIRSR" id="PIRSR617453-50"/>
    </source>
</evidence>
<dbReference type="GO" id="GO:0019464">
    <property type="term" value="P:glycine decarboxylation via glycine cleavage system"/>
    <property type="evidence" value="ECO:0007669"/>
    <property type="project" value="UniProtKB-UniRule"/>
</dbReference>
<dbReference type="EMBL" id="AKFT01000177">
    <property type="protein sequence ID" value="EJF39447.1"/>
    <property type="molecule type" value="Genomic_DNA"/>
</dbReference>
<name>J0N4T9_9ACTO</name>